<dbReference type="AlphaFoldDB" id="A0A1B8B5Y8"/>
<accession>A0A1B8B5Y8</accession>
<dbReference type="EMBL" id="LYXU01000001">
    <property type="protein sequence ID" value="OBS28140.1"/>
    <property type="molecule type" value="Genomic_DNA"/>
</dbReference>
<evidence type="ECO:0000313" key="2">
    <source>
        <dbReference type="Proteomes" id="UP000091967"/>
    </source>
</evidence>
<gene>
    <name evidence="1" type="ORF">FPOA_02081</name>
</gene>
<keyword evidence="2" id="KW-1185">Reference proteome</keyword>
<protein>
    <submittedName>
        <fullName evidence="1">Uncharacterized protein</fullName>
    </submittedName>
</protein>
<name>A0A1B8B5Y8_FUSPO</name>
<sequence>MDRFNIRPPPSIKEAAKSILQRRERSLYIDDDIKSLAAQAKSDPRTNVDQFIDKYIDRRNIGMAVVAFSIHRFPFNPIPPGVGLDRWVCQYLSIIKGNFNILREFIELADNINQLSELYTAVPDPQKHWEVMYRYALYNSHGNTFSDTAASDMEDLPLDDPKLMETIRIGLYVYDLQNLPGEIPKDMAGNPIDPELLARVQRSFWQEEFETRAMNVIDLYDYGKLSDNREIRKTIDRLLREPILVDTLPFQRLVKWQRLAITVCKADIGDVRTKYSLFRILQVDKLHHLGVQGLAACLPSYGDSYELQFIFELCSLNSLIDSFFINHDFEREGAWFDGWFERFPVSGSIDHVHFGLEYSLKPNDWDGRFFEREGDFVKDARAIGLDDEDMEFLWGMGPQVPDEPPHLDIVDEVLTCMLSQIDVIDIRAWS</sequence>
<evidence type="ECO:0000313" key="1">
    <source>
        <dbReference type="EMBL" id="OBS28140.1"/>
    </source>
</evidence>
<comment type="caution">
    <text evidence="1">The sequence shown here is derived from an EMBL/GenBank/DDBJ whole genome shotgun (WGS) entry which is preliminary data.</text>
</comment>
<dbReference type="OMA" id="IRAMWSS"/>
<reference evidence="1 2" key="1">
    <citation type="submission" date="2016-06" db="EMBL/GenBank/DDBJ databases">
        <title>Living apart together: crosstalk between the core and supernumerary genomes in a fungal plant pathogen.</title>
        <authorList>
            <person name="Vanheule A."/>
            <person name="Audenaert K."/>
            <person name="Warris S."/>
            <person name="Van De Geest H."/>
            <person name="Schijlen E."/>
            <person name="Hofte M."/>
            <person name="De Saeger S."/>
            <person name="Haesaert G."/>
            <person name="Waalwijk C."/>
            <person name="Van Der Lee T."/>
        </authorList>
    </citation>
    <scope>NUCLEOTIDE SEQUENCE [LARGE SCALE GENOMIC DNA]</scope>
    <source>
        <strain evidence="1 2">2516</strain>
    </source>
</reference>
<dbReference type="Proteomes" id="UP000091967">
    <property type="component" value="Unassembled WGS sequence"/>
</dbReference>
<organism evidence="1 2">
    <name type="scientific">Fusarium poae</name>
    <dbReference type="NCBI Taxonomy" id="36050"/>
    <lineage>
        <taxon>Eukaryota</taxon>
        <taxon>Fungi</taxon>
        <taxon>Dikarya</taxon>
        <taxon>Ascomycota</taxon>
        <taxon>Pezizomycotina</taxon>
        <taxon>Sordariomycetes</taxon>
        <taxon>Hypocreomycetidae</taxon>
        <taxon>Hypocreales</taxon>
        <taxon>Nectriaceae</taxon>
        <taxon>Fusarium</taxon>
    </lineage>
</organism>
<proteinExistence type="predicted"/>